<protein>
    <submittedName>
        <fullName evidence="7">Putative transporter</fullName>
    </submittedName>
</protein>
<comment type="subcellular location">
    <subcellularLocation>
        <location evidence="1">Cell membrane</location>
        <topology evidence="1">Multi-pass membrane protein</topology>
    </subcellularLocation>
</comment>
<evidence type="ECO:0000313" key="7">
    <source>
        <dbReference type="EMBL" id="MQY31748.1"/>
    </source>
</evidence>
<dbReference type="GO" id="GO:0005886">
    <property type="term" value="C:plasma membrane"/>
    <property type="evidence" value="ECO:0007669"/>
    <property type="project" value="UniProtKB-SubCell"/>
</dbReference>
<keyword evidence="4 5" id="KW-0472">Membrane</keyword>
<dbReference type="PANTHER" id="PTHR42910:SF1">
    <property type="entry name" value="MAJOR FACILITATOR SUPERFAMILY (MFS) PROFILE DOMAIN-CONTAINING PROTEIN"/>
    <property type="match status" value="1"/>
</dbReference>
<feature type="transmembrane region" description="Helical" evidence="5">
    <location>
        <begin position="140"/>
        <end position="158"/>
    </location>
</feature>
<feature type="transmembrane region" description="Helical" evidence="5">
    <location>
        <begin position="48"/>
        <end position="71"/>
    </location>
</feature>
<keyword evidence="3 5" id="KW-1133">Transmembrane helix</keyword>
<dbReference type="PANTHER" id="PTHR42910">
    <property type="entry name" value="TRANSPORTER SCO4007-RELATED"/>
    <property type="match status" value="1"/>
</dbReference>
<dbReference type="InterPro" id="IPR020846">
    <property type="entry name" value="MFS_dom"/>
</dbReference>
<evidence type="ECO:0000256" key="4">
    <source>
        <dbReference type="ARBA" id="ARBA00023136"/>
    </source>
</evidence>
<dbReference type="InterPro" id="IPR011701">
    <property type="entry name" value="MFS"/>
</dbReference>
<evidence type="ECO:0000256" key="3">
    <source>
        <dbReference type="ARBA" id="ARBA00022989"/>
    </source>
</evidence>
<organism evidence="7 8">
    <name type="scientific">Nocardia aurantia</name>
    <dbReference type="NCBI Taxonomy" id="2585199"/>
    <lineage>
        <taxon>Bacteria</taxon>
        <taxon>Bacillati</taxon>
        <taxon>Actinomycetota</taxon>
        <taxon>Actinomycetes</taxon>
        <taxon>Mycobacteriales</taxon>
        <taxon>Nocardiaceae</taxon>
        <taxon>Nocardia</taxon>
    </lineage>
</organism>
<feature type="transmembrane region" description="Helical" evidence="5">
    <location>
        <begin position="256"/>
        <end position="277"/>
    </location>
</feature>
<feature type="transmembrane region" description="Helical" evidence="5">
    <location>
        <begin position="18"/>
        <end position="36"/>
    </location>
</feature>
<dbReference type="GO" id="GO:0022857">
    <property type="term" value="F:transmembrane transporter activity"/>
    <property type="evidence" value="ECO:0007669"/>
    <property type="project" value="InterPro"/>
</dbReference>
<dbReference type="PROSITE" id="PS50850">
    <property type="entry name" value="MFS"/>
    <property type="match status" value="1"/>
</dbReference>
<dbReference type="RefSeq" id="WP_227838642.1">
    <property type="nucleotide sequence ID" value="NZ_WEGI01000023.1"/>
</dbReference>
<feature type="transmembrane region" description="Helical" evidence="5">
    <location>
        <begin position="284"/>
        <end position="303"/>
    </location>
</feature>
<feature type="transmembrane region" description="Helical" evidence="5">
    <location>
        <begin position="83"/>
        <end position="101"/>
    </location>
</feature>
<accession>A0A7K0E1R7</accession>
<dbReference type="CDD" id="cd17324">
    <property type="entry name" value="MFS_NepI_like"/>
    <property type="match status" value="1"/>
</dbReference>
<feature type="transmembrane region" description="Helical" evidence="5">
    <location>
        <begin position="368"/>
        <end position="388"/>
    </location>
</feature>
<comment type="caution">
    <text evidence="7">The sequence shown here is derived from an EMBL/GenBank/DDBJ whole genome shotgun (WGS) entry which is preliminary data.</text>
</comment>
<evidence type="ECO:0000313" key="8">
    <source>
        <dbReference type="Proteomes" id="UP000431401"/>
    </source>
</evidence>
<dbReference type="Proteomes" id="UP000431401">
    <property type="component" value="Unassembled WGS sequence"/>
</dbReference>
<feature type="transmembrane region" description="Helical" evidence="5">
    <location>
        <begin position="170"/>
        <end position="190"/>
    </location>
</feature>
<dbReference type="EMBL" id="WEGI01000023">
    <property type="protein sequence ID" value="MQY31748.1"/>
    <property type="molecule type" value="Genomic_DNA"/>
</dbReference>
<evidence type="ECO:0000256" key="2">
    <source>
        <dbReference type="ARBA" id="ARBA00022692"/>
    </source>
</evidence>
<dbReference type="InterPro" id="IPR036259">
    <property type="entry name" value="MFS_trans_sf"/>
</dbReference>
<proteinExistence type="predicted"/>
<feature type="transmembrane region" description="Helical" evidence="5">
    <location>
        <begin position="223"/>
        <end position="244"/>
    </location>
</feature>
<keyword evidence="2 5" id="KW-0812">Transmembrane</keyword>
<feature type="transmembrane region" description="Helical" evidence="5">
    <location>
        <begin position="339"/>
        <end position="362"/>
    </location>
</feature>
<dbReference type="SUPFAM" id="SSF103473">
    <property type="entry name" value="MFS general substrate transporter"/>
    <property type="match status" value="1"/>
</dbReference>
<evidence type="ECO:0000259" key="6">
    <source>
        <dbReference type="PROSITE" id="PS50850"/>
    </source>
</evidence>
<evidence type="ECO:0000256" key="1">
    <source>
        <dbReference type="ARBA" id="ARBA00004651"/>
    </source>
</evidence>
<name>A0A7K0E1R7_9NOCA</name>
<gene>
    <name evidence="7" type="ORF">NRB56_73580</name>
</gene>
<reference evidence="7 8" key="1">
    <citation type="submission" date="2019-10" db="EMBL/GenBank/DDBJ databases">
        <title>Nocardia macrotermitis sp. nov. and Nocardia aurantia sp. nov., isolated from the gut of fungus growing-termite Macrotermes natalensis.</title>
        <authorList>
            <person name="Benndorf R."/>
            <person name="Schwitalla J."/>
            <person name="Martin K."/>
            <person name="De Beer W."/>
            <person name="Kaster A.-K."/>
            <person name="Vollmers J."/>
            <person name="Poulsen M."/>
            <person name="Beemelmanns C."/>
        </authorList>
    </citation>
    <scope>NUCLEOTIDE SEQUENCE [LARGE SCALE GENOMIC DNA]</scope>
    <source>
        <strain evidence="7 8">RB56</strain>
    </source>
</reference>
<dbReference type="Gene3D" id="1.20.1250.20">
    <property type="entry name" value="MFS general substrate transporter like domains"/>
    <property type="match status" value="1"/>
</dbReference>
<dbReference type="AlphaFoldDB" id="A0A7K0E1R7"/>
<sequence>MDLSGDAEAAATIDMRSAVLLAVACGLAVADVYYAQPLVEQIGADLGIGRGALGLITATTQGGYLLGLVLIVPLGDLVERRRLIVALMVIAACALIAVVAAPGMVWLFAANALVGSASVVVQVIVAYAAASSAPQRRGRVVGTVTSGVVIGILLARLVSGWVAELAGWRAMYAVAAVTMLGMAGVLAGVLPRDRIARPRVPYLRLITTTLVMGIREPVVRVRAAIGLLMFTAFGAVWGAMALPLTAAPWHLSTGEIGMFALVGAAGALGATGAGRLADRGHARTVTAIALVMLTLSWAAIAAAPWSLPLLALGVVALDLAIQALHVTNQQLIVAVDPTASSRLIAGYMIFYSLGSGTGAAVATTLYSVTGWSGVCVFGAAISALALGVRFFDRPVTGSPDAHPIPANATCE</sequence>
<keyword evidence="8" id="KW-1185">Reference proteome</keyword>
<evidence type="ECO:0000256" key="5">
    <source>
        <dbReference type="SAM" id="Phobius"/>
    </source>
</evidence>
<feature type="transmembrane region" description="Helical" evidence="5">
    <location>
        <begin position="107"/>
        <end position="128"/>
    </location>
</feature>
<dbReference type="Pfam" id="PF07690">
    <property type="entry name" value="MFS_1"/>
    <property type="match status" value="1"/>
</dbReference>
<feature type="domain" description="Major facilitator superfamily (MFS) profile" evidence="6">
    <location>
        <begin position="17"/>
        <end position="397"/>
    </location>
</feature>